<keyword evidence="1" id="KW-0472">Membrane</keyword>
<evidence type="ECO:0000313" key="4">
    <source>
        <dbReference type="Proteomes" id="UP000198809"/>
    </source>
</evidence>
<gene>
    <name evidence="2" type="ORF">KP014_23545</name>
    <name evidence="3" type="ORF">SAMN04487895_10934</name>
</gene>
<evidence type="ECO:0000313" key="2">
    <source>
        <dbReference type="EMBL" id="QWU14861.1"/>
    </source>
</evidence>
<keyword evidence="1" id="KW-0812">Transmembrane</keyword>
<feature type="transmembrane region" description="Helical" evidence="1">
    <location>
        <begin position="12"/>
        <end position="35"/>
    </location>
</feature>
<dbReference type="EMBL" id="CP076607">
    <property type="protein sequence ID" value="QWU14861.1"/>
    <property type="molecule type" value="Genomic_DNA"/>
</dbReference>
<proteinExistence type="predicted"/>
<dbReference type="EMBL" id="FODH01000009">
    <property type="protein sequence ID" value="SEO58552.1"/>
    <property type="molecule type" value="Genomic_DNA"/>
</dbReference>
<reference evidence="2 5" key="2">
    <citation type="submission" date="2021-06" db="EMBL/GenBank/DDBJ databases">
        <title>Whole genome sequence of Paenibacillus sophorae DSM23020 for comparative genomics.</title>
        <authorList>
            <person name="Kim M.-J."/>
            <person name="Lee G."/>
            <person name="Shin J.-H."/>
        </authorList>
    </citation>
    <scope>NUCLEOTIDE SEQUENCE [LARGE SCALE GENOMIC DNA]</scope>
    <source>
        <strain evidence="2 5">DSM 23020</strain>
    </source>
</reference>
<feature type="transmembrane region" description="Helical" evidence="1">
    <location>
        <begin position="108"/>
        <end position="132"/>
    </location>
</feature>
<dbReference type="OrthoDB" id="2623373at2"/>
<evidence type="ECO:0000313" key="3">
    <source>
        <dbReference type="EMBL" id="SEO58552.1"/>
    </source>
</evidence>
<evidence type="ECO:0000256" key="1">
    <source>
        <dbReference type="SAM" id="Phobius"/>
    </source>
</evidence>
<protein>
    <submittedName>
        <fullName evidence="3">Uncharacterized protein</fullName>
    </submittedName>
</protein>
<accession>A0A1H8QWH6</accession>
<feature type="transmembrane region" description="Helical" evidence="1">
    <location>
        <begin position="47"/>
        <end position="68"/>
    </location>
</feature>
<dbReference type="AlphaFoldDB" id="A0A1H8QWH6"/>
<organism evidence="3 4">
    <name type="scientific">Paenibacillus sophorae</name>
    <dbReference type="NCBI Taxonomy" id="1333845"/>
    <lineage>
        <taxon>Bacteria</taxon>
        <taxon>Bacillati</taxon>
        <taxon>Bacillota</taxon>
        <taxon>Bacilli</taxon>
        <taxon>Bacillales</taxon>
        <taxon>Paenibacillaceae</taxon>
        <taxon>Paenibacillus</taxon>
    </lineage>
</organism>
<reference evidence="3 4" key="1">
    <citation type="submission" date="2016-10" db="EMBL/GenBank/DDBJ databases">
        <authorList>
            <person name="de Groot N.N."/>
        </authorList>
    </citation>
    <scope>NUCLEOTIDE SEQUENCE [LARGE SCALE GENOMIC DNA]</scope>
    <source>
        <strain evidence="3 4">CGMCC 1.10238</strain>
    </source>
</reference>
<keyword evidence="1" id="KW-1133">Transmembrane helix</keyword>
<dbReference type="RefSeq" id="WP_036599546.1">
    <property type="nucleotide sequence ID" value="NZ_CP076607.1"/>
</dbReference>
<dbReference type="STRING" id="1333845.SAMN04487895_10934"/>
<evidence type="ECO:0000313" key="5">
    <source>
        <dbReference type="Proteomes" id="UP000683429"/>
    </source>
</evidence>
<name>A0A1H8QWH6_9BACL</name>
<keyword evidence="5" id="KW-1185">Reference proteome</keyword>
<dbReference type="Proteomes" id="UP000683429">
    <property type="component" value="Chromosome"/>
</dbReference>
<sequence length="168" mass="19690">MKRSERIKIKSKVFEVLFLIISIITMFLFLYLQIIHKANLSEFIKDFVQVNITSTLSIAALVASMGAFRWDHYRKALIHEGLDEFDRKRFIYSNAKLPLYRVIKLNSIFIIINLITLQAGTITVNKISLYYVTIDWKWIIIALILTCLILGLTLIYSSMKYMKDLIFK</sequence>
<feature type="transmembrane region" description="Helical" evidence="1">
    <location>
        <begin position="138"/>
        <end position="159"/>
    </location>
</feature>
<dbReference type="Proteomes" id="UP000198809">
    <property type="component" value="Unassembled WGS sequence"/>
</dbReference>